<dbReference type="EC" id="3.5.4.27" evidence="5 12"/>
<accession>A0ABQ0GY77</accession>
<keyword evidence="7 12" id="KW-0963">Cytoplasm</keyword>
<evidence type="ECO:0000256" key="6">
    <source>
        <dbReference type="ARBA" id="ARBA00020597"/>
    </source>
</evidence>
<dbReference type="Gene3D" id="3.10.340.11">
    <property type="entry name" value="Methenyltetrahydromethanopterin Cyclohydrolase, Chain A, domain 1"/>
    <property type="match status" value="1"/>
</dbReference>
<dbReference type="EMBL" id="BAAFZP010000001">
    <property type="protein sequence ID" value="GAB1581630.1"/>
    <property type="molecule type" value="Genomic_DNA"/>
</dbReference>
<keyword evidence="14" id="KW-1185">Reference proteome</keyword>
<dbReference type="Gene3D" id="3.30.1030.10">
    <property type="entry name" value="Methenyltetrahydromethanopterin Cyclohydrolase, Chain A, domain 2"/>
    <property type="match status" value="1"/>
</dbReference>
<proteinExistence type="inferred from homology"/>
<comment type="subcellular location">
    <subcellularLocation>
        <location evidence="2 12">Cytoplasm</location>
    </subcellularLocation>
</comment>
<evidence type="ECO:0000256" key="11">
    <source>
        <dbReference type="ARBA" id="ARBA00048684"/>
    </source>
</evidence>
<comment type="function">
    <text evidence="1 12">Catalyzes the hydrolysis of methenyl-H(4)MPT(+) to 5-formyl-H(4)MPT.</text>
</comment>
<evidence type="ECO:0000256" key="5">
    <source>
        <dbReference type="ARBA" id="ARBA00012765"/>
    </source>
</evidence>
<comment type="similarity">
    <text evidence="4 12">Belongs to the MCH family.</text>
</comment>
<evidence type="ECO:0000256" key="1">
    <source>
        <dbReference type="ARBA" id="ARBA00004058"/>
    </source>
</evidence>
<comment type="catalytic activity">
    <reaction evidence="11 12">
        <text>5,10-methenyl-5,6,7,8-tetrahydromethanopterin + H2O = N(5)-formyl-5,6,7,8-tetrahydromethanopterin + H(+)</text>
        <dbReference type="Rhea" id="RHEA:19053"/>
        <dbReference type="ChEBI" id="CHEBI:15377"/>
        <dbReference type="ChEBI" id="CHEBI:15378"/>
        <dbReference type="ChEBI" id="CHEBI:58018"/>
        <dbReference type="ChEBI" id="CHEBI:58337"/>
        <dbReference type="EC" id="3.5.4.27"/>
    </reaction>
</comment>
<dbReference type="RefSeq" id="WP_183429729.1">
    <property type="nucleotide sequence ID" value="NZ_BAAFZP010000001.1"/>
</dbReference>
<evidence type="ECO:0000256" key="2">
    <source>
        <dbReference type="ARBA" id="ARBA00004496"/>
    </source>
</evidence>
<evidence type="ECO:0000256" key="9">
    <source>
        <dbReference type="ARBA" id="ARBA00022801"/>
    </source>
</evidence>
<comment type="caution">
    <text evidence="13">The sequence shown here is derived from an EMBL/GenBank/DDBJ whole genome shotgun (WGS) entry which is preliminary data.</text>
</comment>
<keyword evidence="8 12" id="KW-0554">One-carbon metabolism</keyword>
<gene>
    <name evidence="12 13" type="primary">mch</name>
    <name evidence="13" type="ORF">PPNSA23_15730</name>
</gene>
<evidence type="ECO:0000313" key="14">
    <source>
        <dbReference type="Proteomes" id="UP001628091"/>
    </source>
</evidence>
<evidence type="ECO:0000256" key="10">
    <source>
        <dbReference type="ARBA" id="ARBA00030468"/>
    </source>
</evidence>
<dbReference type="CDD" id="cd00545">
    <property type="entry name" value="MCH"/>
    <property type="match status" value="1"/>
</dbReference>
<evidence type="ECO:0000256" key="8">
    <source>
        <dbReference type="ARBA" id="ARBA00022563"/>
    </source>
</evidence>
<name>A0ABQ0GY77_9HYPH</name>
<sequence length="329" mass="35403">MRTEQTKTVHIKNGHAFLNRNAQRIVDEMIDNADRFGIAHSRGRLGEHLIDAGAHAPGGTDAGLRIIEICMGGLGTVAAQLDRSGGRWPLGIHVRSSQPVLACLASQYAGWNLSHEKYFAMGSGPVRALARTEPLFEEIAYQEPNARSSVIVLEAAAPPPPEVVEKVIRATGLRAEALTFIYAPTQSLTGSVQIVGRVLEVALHKAHDLKFPLDAIIDGAGYAPLPAPHPDFLQAMGRTNDAIIYGGLVQLFVRGPASDARALAEKLPSRTSRDYGQPFAEIFKAFKGDFYAIDPHLFSPAEVSVTAIESGETFRSGGPDHAMLERSLG</sequence>
<dbReference type="HAMAP" id="MF_00486">
    <property type="entry name" value="McH"/>
    <property type="match status" value="1"/>
</dbReference>
<evidence type="ECO:0000256" key="3">
    <source>
        <dbReference type="ARBA" id="ARBA00005087"/>
    </source>
</evidence>
<evidence type="ECO:0000256" key="12">
    <source>
        <dbReference type="HAMAP-Rule" id="MF_00486"/>
    </source>
</evidence>
<evidence type="ECO:0000313" key="13">
    <source>
        <dbReference type="EMBL" id="GAB1581630.1"/>
    </source>
</evidence>
<dbReference type="Proteomes" id="UP001628091">
    <property type="component" value="Unassembled WGS sequence"/>
</dbReference>
<comment type="pathway">
    <text evidence="3 12">One-carbon metabolism; formaldehyde degradation; formate from formaldehyde (H(4)MPT route): step 3/5.</text>
</comment>
<dbReference type="SUPFAM" id="SSF56199">
    <property type="entry name" value="Methenyltetrahydromethanopterin cyclohydrolase"/>
    <property type="match status" value="1"/>
</dbReference>
<reference evidence="13 14" key="1">
    <citation type="submission" date="2024-10" db="EMBL/GenBank/DDBJ databases">
        <title>Isolation, draft genome sequencing and identification of Phyllobacterium sp. NSA23, isolated from leaf soil.</title>
        <authorList>
            <person name="Akita H."/>
        </authorList>
    </citation>
    <scope>NUCLEOTIDE SEQUENCE [LARGE SCALE GENOMIC DNA]</scope>
    <source>
        <strain evidence="13 14">NSA23</strain>
    </source>
</reference>
<dbReference type="NCBIfam" id="TIGR03120">
    <property type="entry name" value="one_C_mch"/>
    <property type="match status" value="1"/>
</dbReference>
<organism evidence="13 14">
    <name type="scientific">Phyllobacterium phragmitis</name>
    <dbReference type="NCBI Taxonomy" id="2670329"/>
    <lineage>
        <taxon>Bacteria</taxon>
        <taxon>Pseudomonadati</taxon>
        <taxon>Pseudomonadota</taxon>
        <taxon>Alphaproteobacteria</taxon>
        <taxon>Hyphomicrobiales</taxon>
        <taxon>Phyllobacteriaceae</taxon>
        <taxon>Phyllobacterium</taxon>
    </lineage>
</organism>
<protein>
    <recommendedName>
        <fullName evidence="6 12">Methenyltetrahydromethanopterin cyclohydrolase</fullName>
        <ecNumber evidence="5 12">3.5.4.27</ecNumber>
    </recommendedName>
    <alternativeName>
        <fullName evidence="10 12">Methenyl-H4MPT cyclohydrolase</fullName>
    </alternativeName>
</protein>
<evidence type="ECO:0000256" key="7">
    <source>
        <dbReference type="ARBA" id="ARBA00022490"/>
    </source>
</evidence>
<keyword evidence="9 12" id="KW-0378">Hydrolase</keyword>
<dbReference type="InterPro" id="IPR003209">
    <property type="entry name" value="METHMP_CycHdrlase"/>
</dbReference>
<dbReference type="Pfam" id="PF02289">
    <property type="entry name" value="MCH"/>
    <property type="match status" value="1"/>
</dbReference>
<evidence type="ECO:0000256" key="4">
    <source>
        <dbReference type="ARBA" id="ARBA00006902"/>
    </source>
</evidence>